<dbReference type="CDD" id="cd07067">
    <property type="entry name" value="HP_PGM_like"/>
    <property type="match status" value="1"/>
</dbReference>
<dbReference type="SUPFAM" id="SSF53254">
    <property type="entry name" value="Phosphoglycerate mutase-like"/>
    <property type="match status" value="1"/>
</dbReference>
<dbReference type="InterPro" id="IPR050275">
    <property type="entry name" value="PGM_Phosphatase"/>
</dbReference>
<organism evidence="1 2">
    <name type="scientific">Methyloversatilis universalis (strain ATCC BAA-1314 / DSM 25237 / JCM 13912 / CCUG 52030 / FAM5)</name>
    <dbReference type="NCBI Taxonomy" id="1000565"/>
    <lineage>
        <taxon>Bacteria</taxon>
        <taxon>Pseudomonadati</taxon>
        <taxon>Pseudomonadota</taxon>
        <taxon>Betaproteobacteria</taxon>
        <taxon>Nitrosomonadales</taxon>
        <taxon>Sterolibacteriaceae</taxon>
        <taxon>Methyloversatilis</taxon>
    </lineage>
</organism>
<dbReference type="RefSeq" id="WP_008061273.1">
    <property type="nucleotide sequence ID" value="NZ_AFHG01000048.1"/>
</dbReference>
<dbReference type="AlphaFoldDB" id="F5RCM7"/>
<dbReference type="GO" id="GO:0016791">
    <property type="term" value="F:phosphatase activity"/>
    <property type="evidence" value="ECO:0007669"/>
    <property type="project" value="TreeGrafter"/>
</dbReference>
<evidence type="ECO:0000313" key="1">
    <source>
        <dbReference type="EMBL" id="EGK71807.1"/>
    </source>
</evidence>
<dbReference type="STRING" id="1000565.METUNv1_02031"/>
<dbReference type="EMBL" id="AFHG01000048">
    <property type="protein sequence ID" value="EGK71807.1"/>
    <property type="molecule type" value="Genomic_DNA"/>
</dbReference>
<name>F5RCM7_METUF</name>
<dbReference type="Gene3D" id="3.40.50.1240">
    <property type="entry name" value="Phosphoglycerate mutase-like"/>
    <property type="match status" value="1"/>
</dbReference>
<comment type="caution">
    <text evidence="1">The sequence shown here is derived from an EMBL/GenBank/DDBJ whole genome shotgun (WGS) entry which is preliminary data.</text>
</comment>
<dbReference type="SMART" id="SM00855">
    <property type="entry name" value="PGAM"/>
    <property type="match status" value="1"/>
</dbReference>
<reference evidence="1 2" key="1">
    <citation type="journal article" date="2011" name="J. Bacteriol.">
        <title>Genome sequence of Methyloversatilis universalis FAM5T, a methylotrophic representative of the order Rhodocyclales.</title>
        <authorList>
            <person name="Kittichotirat W."/>
            <person name="Good N.M."/>
            <person name="Hall R."/>
            <person name="Bringel F."/>
            <person name="Lajus A."/>
            <person name="Medigue C."/>
            <person name="Smalley N.E."/>
            <person name="Beck D."/>
            <person name="Bumgarner R."/>
            <person name="Vuilleumier S."/>
            <person name="Kalyuzhnaya M.G."/>
        </authorList>
    </citation>
    <scope>NUCLEOTIDE SEQUENCE [LARGE SCALE GENOMIC DNA]</scope>
    <source>
        <strain evidence="2">ATCC BAA-1314 / JCM 13912 / FAM5</strain>
    </source>
</reference>
<evidence type="ECO:0000313" key="2">
    <source>
        <dbReference type="Proteomes" id="UP000005019"/>
    </source>
</evidence>
<dbReference type="OrthoDB" id="5296884at2"/>
<gene>
    <name evidence="1" type="ORF">METUNv1_02031</name>
</gene>
<protein>
    <submittedName>
        <fullName evidence="1">Phosphoglycerate mutase</fullName>
    </submittedName>
</protein>
<dbReference type="eggNOG" id="COG0406">
    <property type="taxonomic scope" value="Bacteria"/>
</dbReference>
<dbReference type="Pfam" id="PF00300">
    <property type="entry name" value="His_Phos_1"/>
    <property type="match status" value="1"/>
</dbReference>
<dbReference type="Proteomes" id="UP000005019">
    <property type="component" value="Unassembled WGS sequence"/>
</dbReference>
<sequence>MNELFRLSDPLDLYLIRHPKPAVDPSLCYGAVDLQLAEDVGAVADRLAPHLPADARVVSSPLTRARLLAEALAPQVTTDARLVELDFGEWEMKPFADIPPEGFDVWGRTLIDFRAPGGELYADMAARVWAAFETHRAGAGALVIVAHNGPMRALTGTLLGLPSNRWLNLEFEFGRLTHLTIGPLGPKLRSMNR</sequence>
<accession>F5RCM7</accession>
<dbReference type="GO" id="GO:0005737">
    <property type="term" value="C:cytoplasm"/>
    <property type="evidence" value="ECO:0007669"/>
    <property type="project" value="TreeGrafter"/>
</dbReference>
<keyword evidence="2" id="KW-1185">Reference proteome</keyword>
<dbReference type="PANTHER" id="PTHR48100">
    <property type="entry name" value="BROAD-SPECIFICITY PHOSPHATASE YOR283W-RELATED"/>
    <property type="match status" value="1"/>
</dbReference>
<dbReference type="InterPro" id="IPR013078">
    <property type="entry name" value="His_Pase_superF_clade-1"/>
</dbReference>
<dbReference type="PANTHER" id="PTHR48100:SF1">
    <property type="entry name" value="HISTIDINE PHOSPHATASE FAMILY PROTEIN-RELATED"/>
    <property type="match status" value="1"/>
</dbReference>
<proteinExistence type="predicted"/>
<dbReference type="InterPro" id="IPR029033">
    <property type="entry name" value="His_PPase_superfam"/>
</dbReference>